<feature type="signal peptide" evidence="2">
    <location>
        <begin position="1"/>
        <end position="16"/>
    </location>
</feature>
<evidence type="ECO:0000259" key="3">
    <source>
        <dbReference type="Pfam" id="PF04155"/>
    </source>
</evidence>
<accession>A0AAF3EZY9</accession>
<dbReference type="PANTHER" id="PTHR31967">
    <property type="entry name" value="GROUNDHOG (HEDGEHOG-LIKE FAMILY)-RELATED"/>
    <property type="match status" value="1"/>
</dbReference>
<feature type="chain" id="PRO_5042126778" description="Ground-like domain-containing protein" evidence="2">
    <location>
        <begin position="17"/>
        <end position="234"/>
    </location>
</feature>
<proteinExistence type="predicted"/>
<protein>
    <recommendedName>
        <fullName evidence="3">Ground-like domain-containing protein</fullName>
    </recommendedName>
</protein>
<evidence type="ECO:0000313" key="5">
    <source>
        <dbReference type="WBParaSite" id="MBELARI_LOCUS19719"/>
    </source>
</evidence>
<dbReference type="Pfam" id="PF04155">
    <property type="entry name" value="Ground-like"/>
    <property type="match status" value="1"/>
</dbReference>
<dbReference type="Proteomes" id="UP000887575">
    <property type="component" value="Unassembled WGS sequence"/>
</dbReference>
<feature type="compositionally biased region" description="Pro residues" evidence="1">
    <location>
        <begin position="213"/>
        <end position="222"/>
    </location>
</feature>
<feature type="region of interest" description="Disordered" evidence="1">
    <location>
        <begin position="68"/>
        <end position="95"/>
    </location>
</feature>
<organism evidence="4 5">
    <name type="scientific">Mesorhabditis belari</name>
    <dbReference type="NCBI Taxonomy" id="2138241"/>
    <lineage>
        <taxon>Eukaryota</taxon>
        <taxon>Metazoa</taxon>
        <taxon>Ecdysozoa</taxon>
        <taxon>Nematoda</taxon>
        <taxon>Chromadorea</taxon>
        <taxon>Rhabditida</taxon>
        <taxon>Rhabditina</taxon>
        <taxon>Rhabditomorpha</taxon>
        <taxon>Rhabditoidea</taxon>
        <taxon>Rhabditidae</taxon>
        <taxon>Mesorhabditinae</taxon>
        <taxon>Mesorhabditis</taxon>
    </lineage>
</organism>
<dbReference type="AlphaFoldDB" id="A0AAF3EZY9"/>
<reference evidence="5" key="1">
    <citation type="submission" date="2024-02" db="UniProtKB">
        <authorList>
            <consortium name="WormBaseParasite"/>
        </authorList>
    </citation>
    <scope>IDENTIFICATION</scope>
</reference>
<keyword evidence="2" id="KW-0732">Signal</keyword>
<evidence type="ECO:0000256" key="1">
    <source>
        <dbReference type="SAM" id="MobiDB-lite"/>
    </source>
</evidence>
<dbReference type="PANTHER" id="PTHR31967:SF20">
    <property type="entry name" value="GROUND-LIKE DOMAIN-CONTAINING PROTEIN"/>
    <property type="match status" value="1"/>
</dbReference>
<feature type="domain" description="Ground-like" evidence="3">
    <location>
        <begin position="111"/>
        <end position="192"/>
    </location>
</feature>
<dbReference type="InterPro" id="IPR007284">
    <property type="entry name" value="Ground-like_dom"/>
</dbReference>
<sequence length="234" mass="25753">MSRVLYSLAFFAFTFALPKLSEKRMSEFSSPPNNTPVGRVFVFGKPIYVRQPFVQPLRNAPLKRQAYGGNDYAPAPAPAPQDYAPAPTGYEEPAPPTPKYPLPQCYTNAAGYMCCNKELEKVIDDVYNDLNQGEWKNCNTQKIANSLQEKCQEKFGTDFETITGVGDFASKAHFYSDLICKTEKDGRVVLAYATPNRHNKPPPAPPAAYNEEPAPPPAPAAPAAPAGPYFTVRI</sequence>
<dbReference type="WBParaSite" id="MBELARI_LOCUS19719">
    <property type="protein sequence ID" value="MBELARI_LOCUS19719"/>
    <property type="gene ID" value="MBELARI_LOCUS19719"/>
</dbReference>
<feature type="region of interest" description="Disordered" evidence="1">
    <location>
        <begin position="194"/>
        <end position="234"/>
    </location>
</feature>
<name>A0AAF3EZY9_9BILA</name>
<evidence type="ECO:0000256" key="2">
    <source>
        <dbReference type="SAM" id="SignalP"/>
    </source>
</evidence>
<keyword evidence="4" id="KW-1185">Reference proteome</keyword>
<evidence type="ECO:0000313" key="4">
    <source>
        <dbReference type="Proteomes" id="UP000887575"/>
    </source>
</evidence>